<keyword evidence="6" id="KW-1185">Reference proteome</keyword>
<evidence type="ECO:0000256" key="1">
    <source>
        <dbReference type="ARBA" id="ARBA00022729"/>
    </source>
</evidence>
<evidence type="ECO:0000256" key="3">
    <source>
        <dbReference type="SAM" id="SignalP"/>
    </source>
</evidence>
<evidence type="ECO:0000313" key="5">
    <source>
        <dbReference type="EMBL" id="TCJ17694.1"/>
    </source>
</evidence>
<protein>
    <recommendedName>
        <fullName evidence="4">Alginate lyase domain-containing protein</fullName>
    </recommendedName>
</protein>
<dbReference type="Pfam" id="PF05426">
    <property type="entry name" value="Alginate_lyase"/>
    <property type="match status" value="1"/>
</dbReference>
<sequence>MKAIIRIGFMALTLAGCAGLKASNPPTAPQVFVLNGDALKANRARIAARDAALQPAYKQLLREADKALKEGPFTVMDKKNDPPSGDRHDYMSLAPYFWPDPTKKDGLPYIRKDGQTNPEVKDYKDKEYMPQMCALVQTLSLAYYFSGDERYAAHAALLVKTWFLNPDTKMNPNLNFGQAIKGQNTGRGAGLIDVRHFMKVIDGLGLIKGSKYWNAADEKSMQRWFADFLNWMQTSPTGRDELAAKNNHGTYYDALRLSMALYVDSTDLARRVVASAQNRLDYQMDEEGKFPKEMERTIALHYNTFDLDAFFMIASMAEKLGIDFWHQATPSGKSLQKGFDFLHPYLSKKKEWTGQQIKPFDFEEAYPILLWAAKKYGCGSCPSEVDALAGNEAPKLREKLLF</sequence>
<proteinExistence type="predicted"/>
<dbReference type="SUPFAM" id="SSF48230">
    <property type="entry name" value="Chondroitin AC/alginate lyase"/>
    <property type="match status" value="1"/>
</dbReference>
<dbReference type="InterPro" id="IPR008929">
    <property type="entry name" value="Chondroitin_lyas"/>
</dbReference>
<dbReference type="AlphaFoldDB" id="A0A4R1BK46"/>
<accession>A0A4R1BK46</accession>
<feature type="chain" id="PRO_5020313620" description="Alginate lyase domain-containing protein" evidence="3">
    <location>
        <begin position="19"/>
        <end position="402"/>
    </location>
</feature>
<feature type="domain" description="Alginate lyase" evidence="4">
    <location>
        <begin position="75"/>
        <end position="352"/>
    </location>
</feature>
<dbReference type="RefSeq" id="WP_131447757.1">
    <property type="nucleotide sequence ID" value="NZ_SJZI01000008.1"/>
</dbReference>
<dbReference type="GO" id="GO:0042597">
    <property type="term" value="C:periplasmic space"/>
    <property type="evidence" value="ECO:0007669"/>
    <property type="project" value="InterPro"/>
</dbReference>
<dbReference type="Gene3D" id="1.50.10.100">
    <property type="entry name" value="Chondroitin AC/alginate lyase"/>
    <property type="match status" value="1"/>
</dbReference>
<name>A0A4R1BK46_9BACT</name>
<evidence type="ECO:0000313" key="6">
    <source>
        <dbReference type="Proteomes" id="UP000295334"/>
    </source>
</evidence>
<dbReference type="OrthoDB" id="7210452at2"/>
<keyword evidence="1 3" id="KW-0732">Signal</keyword>
<reference evidence="5 6" key="1">
    <citation type="submission" date="2019-03" db="EMBL/GenBank/DDBJ databases">
        <authorList>
            <person name="Kim M.K.M."/>
        </authorList>
    </citation>
    <scope>NUCLEOTIDE SEQUENCE [LARGE SCALE GENOMIC DNA]</scope>
    <source>
        <strain evidence="5 6">17J68-12</strain>
    </source>
</reference>
<feature type="signal peptide" evidence="3">
    <location>
        <begin position="1"/>
        <end position="18"/>
    </location>
</feature>
<evidence type="ECO:0000259" key="4">
    <source>
        <dbReference type="Pfam" id="PF05426"/>
    </source>
</evidence>
<organism evidence="5 6">
    <name type="scientific">Flaviaesturariibacter flavus</name>
    <dbReference type="NCBI Taxonomy" id="2502780"/>
    <lineage>
        <taxon>Bacteria</taxon>
        <taxon>Pseudomonadati</taxon>
        <taxon>Bacteroidota</taxon>
        <taxon>Chitinophagia</taxon>
        <taxon>Chitinophagales</taxon>
        <taxon>Chitinophagaceae</taxon>
        <taxon>Flaviaestuariibacter</taxon>
    </lineage>
</organism>
<dbReference type="Proteomes" id="UP000295334">
    <property type="component" value="Unassembled WGS sequence"/>
</dbReference>
<dbReference type="EMBL" id="SJZI01000008">
    <property type="protein sequence ID" value="TCJ17694.1"/>
    <property type="molecule type" value="Genomic_DNA"/>
</dbReference>
<dbReference type="InterPro" id="IPR008397">
    <property type="entry name" value="Alginate_lyase_dom"/>
</dbReference>
<dbReference type="GO" id="GO:0016829">
    <property type="term" value="F:lyase activity"/>
    <property type="evidence" value="ECO:0007669"/>
    <property type="project" value="UniProtKB-KW"/>
</dbReference>
<gene>
    <name evidence="5" type="ORF">EPD60_05760</name>
</gene>
<dbReference type="PROSITE" id="PS51257">
    <property type="entry name" value="PROKAR_LIPOPROTEIN"/>
    <property type="match status" value="1"/>
</dbReference>
<comment type="caution">
    <text evidence="5">The sequence shown here is derived from an EMBL/GenBank/DDBJ whole genome shotgun (WGS) entry which is preliminary data.</text>
</comment>
<evidence type="ECO:0000256" key="2">
    <source>
        <dbReference type="ARBA" id="ARBA00023239"/>
    </source>
</evidence>
<keyword evidence="2" id="KW-0456">Lyase</keyword>